<dbReference type="Gene3D" id="3.40.50.20">
    <property type="match status" value="1"/>
</dbReference>
<dbReference type="GO" id="GO:0016874">
    <property type="term" value="F:ligase activity"/>
    <property type="evidence" value="ECO:0007669"/>
    <property type="project" value="UniProtKB-KW"/>
</dbReference>
<dbReference type="PANTHER" id="PTHR43585:SF2">
    <property type="entry name" value="ATP-GRASP ENZYME FSQD"/>
    <property type="match status" value="1"/>
</dbReference>
<dbReference type="Proteomes" id="UP000183104">
    <property type="component" value="Unassembled WGS sequence"/>
</dbReference>
<sequence>MGRLIFLGASPMQTPPIRYARQAGHHVITVDNRPDNPGHRLAHECHNVSTTDSDGVLALARQLDIDGIVAYASDPAAPTAAYVGNRLGLPSNPYETVQTLADKQRFRSFLEENGFNTPWSETFTEAGAAQEFAELLARPCFVKPADSSGSKGVSRVRGPGELPGAYARAEAFSRSGRVVVEEAIEKEGYQIDADAFVVDGELRFCCWSNQHTDPKCNGIVPAGISFPSTLSAEQRETAERHTQRLLDETGFRNGALNIELVFTEQGDLYFLEVGPRNGGNLIPEVNRYATGVDLIKYTVEAALGGDCRAIQPTPVSGFWASYIVHAQADGILERLWISDEVRERIVEQNIWASPGDPVRKFSGSQDTLGTMILRFRDMEEMLEMMDNMEHYLFAEVSPAKSA</sequence>
<reference evidence="7" key="1">
    <citation type="submission" date="2016-10" db="EMBL/GenBank/DDBJ databases">
        <authorList>
            <person name="Varghese N."/>
        </authorList>
    </citation>
    <scope>NUCLEOTIDE SEQUENCE [LARGE SCALE GENOMIC DNA]</scope>
    <source>
        <strain evidence="7">HL 19</strain>
    </source>
</reference>
<organism evidence="6 7">
    <name type="scientific">Thiohalorhabdus denitrificans</name>
    <dbReference type="NCBI Taxonomy" id="381306"/>
    <lineage>
        <taxon>Bacteria</taxon>
        <taxon>Pseudomonadati</taxon>
        <taxon>Pseudomonadota</taxon>
        <taxon>Gammaproteobacteria</taxon>
        <taxon>Thiohalorhabdales</taxon>
        <taxon>Thiohalorhabdaceae</taxon>
        <taxon>Thiohalorhabdus</taxon>
    </lineage>
</organism>
<evidence type="ECO:0000256" key="1">
    <source>
        <dbReference type="ARBA" id="ARBA00022598"/>
    </source>
</evidence>
<dbReference type="RefSeq" id="WP_054965788.1">
    <property type="nucleotide sequence ID" value="NZ_FMUN01000008.1"/>
</dbReference>
<gene>
    <name evidence="6" type="ORF">SAMN05661077_2640</name>
</gene>
<dbReference type="Gene3D" id="3.30.470.20">
    <property type="entry name" value="ATP-grasp fold, B domain"/>
    <property type="match status" value="1"/>
</dbReference>
<dbReference type="InterPro" id="IPR011761">
    <property type="entry name" value="ATP-grasp"/>
</dbReference>
<name>A0A0P9C5T4_9GAMM</name>
<dbReference type="SUPFAM" id="SSF56059">
    <property type="entry name" value="Glutathione synthetase ATP-binding domain-like"/>
    <property type="match status" value="1"/>
</dbReference>
<evidence type="ECO:0000313" key="7">
    <source>
        <dbReference type="Proteomes" id="UP000183104"/>
    </source>
</evidence>
<dbReference type="Pfam" id="PF18130">
    <property type="entry name" value="ATPgrasp_N"/>
    <property type="match status" value="1"/>
</dbReference>
<keyword evidence="1" id="KW-0436">Ligase</keyword>
<dbReference type="SUPFAM" id="SSF52440">
    <property type="entry name" value="PreATP-grasp domain"/>
    <property type="match status" value="1"/>
</dbReference>
<dbReference type="InterPro" id="IPR016185">
    <property type="entry name" value="PreATP-grasp_dom_sf"/>
</dbReference>
<dbReference type="PANTHER" id="PTHR43585">
    <property type="entry name" value="FUMIPYRROLE BIOSYNTHESIS PROTEIN C"/>
    <property type="match status" value="1"/>
</dbReference>
<dbReference type="InterPro" id="IPR041472">
    <property type="entry name" value="BL00235/CARNS1_N"/>
</dbReference>
<keyword evidence="7" id="KW-1185">Reference proteome</keyword>
<dbReference type="Pfam" id="PF13535">
    <property type="entry name" value="ATP-grasp_4"/>
    <property type="match status" value="1"/>
</dbReference>
<dbReference type="AlphaFoldDB" id="A0A0P9C5T4"/>
<keyword evidence="2 4" id="KW-0547">Nucleotide-binding</keyword>
<keyword evidence="3 4" id="KW-0067">ATP-binding</keyword>
<dbReference type="GO" id="GO:0046872">
    <property type="term" value="F:metal ion binding"/>
    <property type="evidence" value="ECO:0007669"/>
    <property type="project" value="InterPro"/>
</dbReference>
<dbReference type="Gene3D" id="3.30.1490.20">
    <property type="entry name" value="ATP-grasp fold, A domain"/>
    <property type="match status" value="1"/>
</dbReference>
<dbReference type="EMBL" id="FMUN01000008">
    <property type="protein sequence ID" value="SCY60284.1"/>
    <property type="molecule type" value="Genomic_DNA"/>
</dbReference>
<dbReference type="PROSITE" id="PS50975">
    <property type="entry name" value="ATP_GRASP"/>
    <property type="match status" value="1"/>
</dbReference>
<evidence type="ECO:0000259" key="5">
    <source>
        <dbReference type="PROSITE" id="PS50975"/>
    </source>
</evidence>
<dbReference type="STRING" id="381306.AN478_06385"/>
<dbReference type="InterPro" id="IPR013815">
    <property type="entry name" value="ATP_grasp_subdomain_1"/>
</dbReference>
<accession>A0A0P9C5T4</accession>
<dbReference type="PATRIC" id="fig|381306.5.peg.2698"/>
<evidence type="ECO:0000256" key="4">
    <source>
        <dbReference type="PROSITE-ProRule" id="PRU00409"/>
    </source>
</evidence>
<evidence type="ECO:0000256" key="2">
    <source>
        <dbReference type="ARBA" id="ARBA00022741"/>
    </source>
</evidence>
<evidence type="ECO:0000313" key="6">
    <source>
        <dbReference type="EMBL" id="SCY60284.1"/>
    </source>
</evidence>
<proteinExistence type="predicted"/>
<dbReference type="OrthoDB" id="9803907at2"/>
<feature type="domain" description="ATP-grasp" evidence="5">
    <location>
        <begin position="107"/>
        <end position="303"/>
    </location>
</feature>
<evidence type="ECO:0000256" key="3">
    <source>
        <dbReference type="ARBA" id="ARBA00022840"/>
    </source>
</evidence>
<protein>
    <submittedName>
        <fullName evidence="6">ATP-grasp domain-containing protein</fullName>
    </submittedName>
</protein>
<dbReference type="InterPro" id="IPR052032">
    <property type="entry name" value="ATP-dep_AA_Ligase"/>
</dbReference>
<dbReference type="GO" id="GO:0005524">
    <property type="term" value="F:ATP binding"/>
    <property type="evidence" value="ECO:0007669"/>
    <property type="project" value="UniProtKB-UniRule"/>
</dbReference>